<keyword evidence="2 8" id="KW-0808">Transferase</keyword>
<dbReference type="GO" id="GO:0005524">
    <property type="term" value="F:ATP binding"/>
    <property type="evidence" value="ECO:0007669"/>
    <property type="project" value="UniProtKB-KW"/>
</dbReference>
<evidence type="ECO:0000256" key="8">
    <source>
        <dbReference type="RuleBase" id="RU363090"/>
    </source>
</evidence>
<keyword evidence="4 8" id="KW-0418">Kinase</keyword>
<dbReference type="EC" id="2.7.1.140" evidence="8"/>
<keyword evidence="3 8" id="KW-0547">Nucleotide-binding</keyword>
<comment type="catalytic activity">
    <reaction evidence="6 8">
        <text>1D-myo-inositol 1,4,5-trisphosphate + 2 ATP = 1D-myo-inositol 1,3,4,5,6-pentakisphosphate + 2 ADP + 2 H(+)</text>
        <dbReference type="Rhea" id="RHEA:32359"/>
        <dbReference type="ChEBI" id="CHEBI:15378"/>
        <dbReference type="ChEBI" id="CHEBI:30616"/>
        <dbReference type="ChEBI" id="CHEBI:57733"/>
        <dbReference type="ChEBI" id="CHEBI:203600"/>
        <dbReference type="ChEBI" id="CHEBI:456216"/>
        <dbReference type="EC" id="2.7.1.151"/>
    </reaction>
</comment>
<dbReference type="GO" id="GO:0008440">
    <property type="term" value="F:inositol-1,4,5-trisphosphate 3-kinase activity"/>
    <property type="evidence" value="ECO:0007669"/>
    <property type="project" value="TreeGrafter"/>
</dbReference>
<evidence type="ECO:0000256" key="3">
    <source>
        <dbReference type="ARBA" id="ARBA00022741"/>
    </source>
</evidence>
<keyword evidence="10" id="KW-1185">Reference proteome</keyword>
<dbReference type="SUPFAM" id="SSF56104">
    <property type="entry name" value="SAICAR synthase-like"/>
    <property type="match status" value="1"/>
</dbReference>
<evidence type="ECO:0000313" key="9">
    <source>
        <dbReference type="EMBL" id="CAI9105341.1"/>
    </source>
</evidence>
<dbReference type="EMBL" id="OX459122">
    <property type="protein sequence ID" value="CAI9105341.1"/>
    <property type="molecule type" value="Genomic_DNA"/>
</dbReference>
<dbReference type="GO" id="GO:0032958">
    <property type="term" value="P:inositol phosphate biosynthetic process"/>
    <property type="evidence" value="ECO:0007669"/>
    <property type="project" value="InterPro"/>
</dbReference>
<dbReference type="Gene3D" id="3.30.470.160">
    <property type="entry name" value="Inositol polyphosphate kinase"/>
    <property type="match status" value="1"/>
</dbReference>
<dbReference type="EC" id="2.7.1.151" evidence="8"/>
<dbReference type="GO" id="GO:0051765">
    <property type="term" value="F:inositol tetrakisphosphate kinase activity"/>
    <property type="evidence" value="ECO:0007669"/>
    <property type="project" value="TreeGrafter"/>
</dbReference>
<evidence type="ECO:0000313" key="10">
    <source>
        <dbReference type="Proteomes" id="UP001161247"/>
    </source>
</evidence>
<gene>
    <name evidence="9" type="ORF">OLC1_LOCUS14062</name>
</gene>
<name>A0AAV1DBW3_OLDCO</name>
<reference evidence="9" key="1">
    <citation type="submission" date="2023-03" db="EMBL/GenBank/DDBJ databases">
        <authorList>
            <person name="Julca I."/>
        </authorList>
    </citation>
    <scope>NUCLEOTIDE SEQUENCE</scope>
</reference>
<dbReference type="InterPro" id="IPR038286">
    <property type="entry name" value="IPK_sf"/>
</dbReference>
<evidence type="ECO:0000256" key="1">
    <source>
        <dbReference type="ARBA" id="ARBA00007374"/>
    </source>
</evidence>
<comment type="catalytic activity">
    <reaction evidence="7 8">
        <text>1D-myo-inositol 1,3,4,6-tetrakisphosphate + ATP = 1D-myo-inositol 1,3,4,5,6-pentakisphosphate + ADP + H(+)</text>
        <dbReference type="Rhea" id="RHEA:12717"/>
        <dbReference type="ChEBI" id="CHEBI:15378"/>
        <dbReference type="ChEBI" id="CHEBI:30616"/>
        <dbReference type="ChEBI" id="CHEBI:57660"/>
        <dbReference type="ChEBI" id="CHEBI:57733"/>
        <dbReference type="ChEBI" id="CHEBI:456216"/>
        <dbReference type="EC" id="2.7.1.140"/>
    </reaction>
</comment>
<comment type="similarity">
    <text evidence="1 8">Belongs to the inositol phosphokinase (IPK) family.</text>
</comment>
<evidence type="ECO:0000256" key="7">
    <source>
        <dbReference type="ARBA" id="ARBA00036525"/>
    </source>
</evidence>
<dbReference type="Proteomes" id="UP001161247">
    <property type="component" value="Chromosome 5"/>
</dbReference>
<organism evidence="9 10">
    <name type="scientific">Oldenlandia corymbosa var. corymbosa</name>
    <dbReference type="NCBI Taxonomy" id="529605"/>
    <lineage>
        <taxon>Eukaryota</taxon>
        <taxon>Viridiplantae</taxon>
        <taxon>Streptophyta</taxon>
        <taxon>Embryophyta</taxon>
        <taxon>Tracheophyta</taxon>
        <taxon>Spermatophyta</taxon>
        <taxon>Magnoliopsida</taxon>
        <taxon>eudicotyledons</taxon>
        <taxon>Gunneridae</taxon>
        <taxon>Pentapetalae</taxon>
        <taxon>asterids</taxon>
        <taxon>lamiids</taxon>
        <taxon>Gentianales</taxon>
        <taxon>Rubiaceae</taxon>
        <taxon>Rubioideae</taxon>
        <taxon>Spermacoceae</taxon>
        <taxon>Hedyotis-Oldenlandia complex</taxon>
        <taxon>Oldenlandia</taxon>
    </lineage>
</organism>
<evidence type="ECO:0000256" key="4">
    <source>
        <dbReference type="ARBA" id="ARBA00022777"/>
    </source>
</evidence>
<evidence type="ECO:0000256" key="2">
    <source>
        <dbReference type="ARBA" id="ARBA00022679"/>
    </source>
</evidence>
<sequence length="306" mass="34003">MLKIPENQVAGHFARNGKLGPLVDGSGRFYKPLQGGDRGCSEVSFYTSFSLDGRIPDHIRRFFPTFYGTELVEASDGSGLKSHLVLEDFTAGRVNPSIMDVKIGSRTWPPQAPEKYIAKCVEKDHGSSSLLLGFRFSGLQFHSINETGFWKPGKKSIQGFSADEVQLVLRNFVSSNTSKELELKPDCAFASVVFGGPTGILSQLLELKAWFEDQTVYHFFSSSIHIMYEKQLALQGKNPRAEIKLIDFAHVVEGRGVIDHNYLGGLCSLIKFVSEILKVTNKECQTNVLPKDAQRDHDMSVNGTYC</sequence>
<dbReference type="PANTHER" id="PTHR12400:SF51">
    <property type="entry name" value="INOSITOL POLYPHOSPHATE MULTIKINASE"/>
    <property type="match status" value="1"/>
</dbReference>
<dbReference type="PANTHER" id="PTHR12400">
    <property type="entry name" value="INOSITOL POLYPHOSPHATE KINASE"/>
    <property type="match status" value="1"/>
</dbReference>
<dbReference type="GO" id="GO:0005634">
    <property type="term" value="C:nucleus"/>
    <property type="evidence" value="ECO:0007669"/>
    <property type="project" value="TreeGrafter"/>
</dbReference>
<dbReference type="Pfam" id="PF03770">
    <property type="entry name" value="IPK"/>
    <property type="match status" value="1"/>
</dbReference>
<keyword evidence="5 8" id="KW-0067">ATP-binding</keyword>
<comment type="function">
    <text evidence="8">Inositol phosphate kinase with a broad substrate specificity.</text>
</comment>
<evidence type="ECO:0000256" key="5">
    <source>
        <dbReference type="ARBA" id="ARBA00022840"/>
    </source>
</evidence>
<proteinExistence type="inferred from homology"/>
<dbReference type="InterPro" id="IPR005522">
    <property type="entry name" value="IPK"/>
</dbReference>
<dbReference type="AlphaFoldDB" id="A0AAV1DBW3"/>
<accession>A0AAV1DBW3</accession>
<protein>
    <recommendedName>
        <fullName evidence="8">Inositol polyphosphate multikinase</fullName>
        <ecNumber evidence="8">2.7.1.140</ecNumber>
        <ecNumber evidence="8">2.7.1.151</ecNumber>
    </recommendedName>
</protein>
<dbReference type="GO" id="GO:0005737">
    <property type="term" value="C:cytoplasm"/>
    <property type="evidence" value="ECO:0007669"/>
    <property type="project" value="TreeGrafter"/>
</dbReference>
<evidence type="ECO:0000256" key="6">
    <source>
        <dbReference type="ARBA" id="ARBA00036164"/>
    </source>
</evidence>